<sequence>MTNITLIIIAVTLTTVAAQTFQYSRGWTNGKRDHKRNEQDNRNLDRILTPCQLQKLKYLLQGKPFSERLMIPCEYVNEDTDQLKQYQYREPDALIETFQ</sequence>
<dbReference type="EMBL" id="CAVLEF010000002">
    <property type="protein sequence ID" value="CAK1541077.1"/>
    <property type="molecule type" value="Genomic_DNA"/>
</dbReference>
<keyword evidence="5 8" id="KW-0732">Signal</keyword>
<dbReference type="AlphaFoldDB" id="A0AAV1IV46"/>
<protein>
    <recommendedName>
        <fullName evidence="3">Pro-corazonin</fullName>
    </recommendedName>
</protein>
<keyword evidence="4" id="KW-0964">Secreted</keyword>
<keyword evidence="6" id="KW-0027">Amidation</keyword>
<comment type="similarity">
    <text evidence="2">Belongs to the corazonin family.</text>
</comment>
<evidence type="ECO:0000256" key="1">
    <source>
        <dbReference type="ARBA" id="ARBA00004613"/>
    </source>
</evidence>
<evidence type="ECO:0000256" key="5">
    <source>
        <dbReference type="ARBA" id="ARBA00022729"/>
    </source>
</evidence>
<evidence type="ECO:0000256" key="6">
    <source>
        <dbReference type="ARBA" id="ARBA00022815"/>
    </source>
</evidence>
<name>A0AAV1IV46_9NEOP</name>
<keyword evidence="7" id="KW-0527">Neuropeptide</keyword>
<evidence type="ECO:0000256" key="4">
    <source>
        <dbReference type="ARBA" id="ARBA00022525"/>
    </source>
</evidence>
<evidence type="ECO:0000256" key="3">
    <source>
        <dbReference type="ARBA" id="ARBA00014144"/>
    </source>
</evidence>
<gene>
    <name evidence="9" type="ORF">LNINA_LOCUS1089</name>
</gene>
<evidence type="ECO:0000256" key="7">
    <source>
        <dbReference type="ARBA" id="ARBA00023320"/>
    </source>
</evidence>
<evidence type="ECO:0000313" key="9">
    <source>
        <dbReference type="EMBL" id="CAK1541077.1"/>
    </source>
</evidence>
<dbReference type="GO" id="GO:0005576">
    <property type="term" value="C:extracellular region"/>
    <property type="evidence" value="ECO:0007669"/>
    <property type="project" value="UniProtKB-SubCell"/>
</dbReference>
<dbReference type="Proteomes" id="UP001497472">
    <property type="component" value="Unassembled WGS sequence"/>
</dbReference>
<comment type="caution">
    <text evidence="9">The sequence shown here is derived from an EMBL/GenBank/DDBJ whole genome shotgun (WGS) entry which is preliminary data.</text>
</comment>
<dbReference type="GO" id="GO:0007218">
    <property type="term" value="P:neuropeptide signaling pathway"/>
    <property type="evidence" value="ECO:0007669"/>
    <property type="project" value="UniProtKB-KW"/>
</dbReference>
<dbReference type="InterPro" id="IPR020190">
    <property type="entry name" value="Procorazonin"/>
</dbReference>
<dbReference type="Pfam" id="PF17308">
    <property type="entry name" value="Corazonin"/>
    <property type="match status" value="1"/>
</dbReference>
<proteinExistence type="inferred from homology"/>
<feature type="chain" id="PRO_5043673543" description="Pro-corazonin" evidence="8">
    <location>
        <begin position="19"/>
        <end position="99"/>
    </location>
</feature>
<evidence type="ECO:0000256" key="2">
    <source>
        <dbReference type="ARBA" id="ARBA00009635"/>
    </source>
</evidence>
<dbReference type="GO" id="GO:0071858">
    <property type="term" value="F:corazonin receptor binding"/>
    <property type="evidence" value="ECO:0007669"/>
    <property type="project" value="InterPro"/>
</dbReference>
<reference evidence="9 10" key="1">
    <citation type="submission" date="2023-11" db="EMBL/GenBank/DDBJ databases">
        <authorList>
            <person name="Okamura Y."/>
        </authorList>
    </citation>
    <scope>NUCLEOTIDE SEQUENCE [LARGE SCALE GENOMIC DNA]</scope>
</reference>
<keyword evidence="10" id="KW-1185">Reference proteome</keyword>
<evidence type="ECO:0000313" key="10">
    <source>
        <dbReference type="Proteomes" id="UP001497472"/>
    </source>
</evidence>
<dbReference type="GO" id="GO:0045823">
    <property type="term" value="P:positive regulation of heart contraction"/>
    <property type="evidence" value="ECO:0007669"/>
    <property type="project" value="InterPro"/>
</dbReference>
<accession>A0AAV1IV46</accession>
<comment type="subcellular location">
    <subcellularLocation>
        <location evidence="1">Secreted</location>
    </subcellularLocation>
</comment>
<organism evidence="9 10">
    <name type="scientific">Leptosia nina</name>
    <dbReference type="NCBI Taxonomy" id="320188"/>
    <lineage>
        <taxon>Eukaryota</taxon>
        <taxon>Metazoa</taxon>
        <taxon>Ecdysozoa</taxon>
        <taxon>Arthropoda</taxon>
        <taxon>Hexapoda</taxon>
        <taxon>Insecta</taxon>
        <taxon>Pterygota</taxon>
        <taxon>Neoptera</taxon>
        <taxon>Endopterygota</taxon>
        <taxon>Lepidoptera</taxon>
        <taxon>Glossata</taxon>
        <taxon>Ditrysia</taxon>
        <taxon>Papilionoidea</taxon>
        <taxon>Pieridae</taxon>
        <taxon>Pierinae</taxon>
        <taxon>Leptosia</taxon>
    </lineage>
</organism>
<evidence type="ECO:0000256" key="8">
    <source>
        <dbReference type="SAM" id="SignalP"/>
    </source>
</evidence>
<feature type="signal peptide" evidence="8">
    <location>
        <begin position="1"/>
        <end position="18"/>
    </location>
</feature>